<keyword evidence="11" id="KW-1185">Reference proteome</keyword>
<evidence type="ECO:0000313" key="10">
    <source>
        <dbReference type="EMBL" id="CEO99465.1"/>
    </source>
</evidence>
<dbReference type="Pfam" id="PF03820">
    <property type="entry name" value="SFXNs"/>
    <property type="match status" value="1"/>
</dbReference>
<keyword evidence="8 9" id="KW-0472">Membrane</keyword>
<dbReference type="OMA" id="GTTIFWQ"/>
<dbReference type="InterPro" id="IPR004686">
    <property type="entry name" value="Mtc"/>
</dbReference>
<evidence type="ECO:0000256" key="8">
    <source>
        <dbReference type="ARBA" id="ARBA00023136"/>
    </source>
</evidence>
<dbReference type="GO" id="GO:0005743">
    <property type="term" value="C:mitochondrial inner membrane"/>
    <property type="evidence" value="ECO:0007669"/>
    <property type="project" value="TreeGrafter"/>
</dbReference>
<keyword evidence="6 9" id="KW-1133">Transmembrane helix</keyword>
<accession>A0A0G4IVY5</accession>
<comment type="subcellular location">
    <subcellularLocation>
        <location evidence="1 9">Mitochondrion membrane</location>
        <topology evidence="1 9">Multi-pass membrane protein</topology>
    </subcellularLocation>
</comment>
<proteinExistence type="inferred from homology"/>
<evidence type="ECO:0000256" key="7">
    <source>
        <dbReference type="ARBA" id="ARBA00023128"/>
    </source>
</evidence>
<dbReference type="NCBIfam" id="TIGR00798">
    <property type="entry name" value="mtc"/>
    <property type="match status" value="1"/>
</dbReference>
<dbReference type="AlphaFoldDB" id="A0A0G4IVY5"/>
<reference evidence="10 11" key="1">
    <citation type="submission" date="2015-02" db="EMBL/GenBank/DDBJ databases">
        <authorList>
            <person name="Chooi Y.-H."/>
        </authorList>
    </citation>
    <scope>NUCLEOTIDE SEQUENCE [LARGE SCALE GENOMIC DNA]</scope>
    <source>
        <strain evidence="10">E3</strain>
    </source>
</reference>
<evidence type="ECO:0000256" key="6">
    <source>
        <dbReference type="ARBA" id="ARBA00022989"/>
    </source>
</evidence>
<keyword evidence="3" id="KW-0813">Transport</keyword>
<evidence type="ECO:0000256" key="4">
    <source>
        <dbReference type="ARBA" id="ARBA00022692"/>
    </source>
</evidence>
<protein>
    <recommendedName>
        <fullName evidence="9">Sidoreflexin</fullName>
    </recommendedName>
</protein>
<evidence type="ECO:0000256" key="5">
    <source>
        <dbReference type="ARBA" id="ARBA00022970"/>
    </source>
</evidence>
<keyword evidence="7 9" id="KW-0496">Mitochondrion</keyword>
<keyword evidence="5" id="KW-0029">Amino-acid transport</keyword>
<dbReference type="GO" id="GO:1990542">
    <property type="term" value="P:mitochondrial transmembrane transport"/>
    <property type="evidence" value="ECO:0007669"/>
    <property type="project" value="TreeGrafter"/>
</dbReference>
<name>A0A0G4IVY5_PLABS</name>
<dbReference type="PANTHER" id="PTHR11153">
    <property type="entry name" value="SIDEROFLEXIN"/>
    <property type="match status" value="1"/>
</dbReference>
<keyword evidence="4 9" id="KW-0812">Transmembrane</keyword>
<dbReference type="STRING" id="37360.A0A0G4IVY5"/>
<dbReference type="PANTHER" id="PTHR11153:SF6">
    <property type="entry name" value="SIDEROFLEXIN-5"/>
    <property type="match status" value="1"/>
</dbReference>
<sequence>LCAARLRQNRDKKDVLVMATTTTPPPPPGDAIPAFSLERPRYDQSTYMGRVRKFIDIINPRTLFTSDAELAHAAGLIAQFRDLGGAPPGVSNEQMWAARSTLEAIVHPDTGKPIPLLFRFSAFVPVNLPICVGMLTTNTVVGTVFWQWVNQSYNVAVNHANRNASNPMSNEQIMKAYAAAVGASCGISVGLNQIAQVANLRLLKQFTPFVAVASAGVLNVTLMRYNELQEGIEIKDEEGRIVGKSKQAGRAALTQVALTRVALPAPILVLPPIIINLLNKAKMMPASKRARLVVEVGIVTACLAAAVPLAIGLFPQTGAIRAQDVEPEFQGLKDSKGRPVTSFSFNKGL</sequence>
<evidence type="ECO:0000256" key="9">
    <source>
        <dbReference type="RuleBase" id="RU362000"/>
    </source>
</evidence>
<evidence type="ECO:0000256" key="1">
    <source>
        <dbReference type="ARBA" id="ARBA00004225"/>
    </source>
</evidence>
<evidence type="ECO:0000256" key="2">
    <source>
        <dbReference type="ARBA" id="ARBA00005974"/>
    </source>
</evidence>
<gene>
    <name evidence="10" type="ORF">PBRA_001371</name>
</gene>
<evidence type="ECO:0000256" key="3">
    <source>
        <dbReference type="ARBA" id="ARBA00022448"/>
    </source>
</evidence>
<dbReference type="GO" id="GO:0006865">
    <property type="term" value="P:amino acid transport"/>
    <property type="evidence" value="ECO:0007669"/>
    <property type="project" value="UniProtKB-KW"/>
</dbReference>
<comment type="similarity">
    <text evidence="2 9">Belongs to the sideroflexin family.</text>
</comment>
<evidence type="ECO:0000313" key="11">
    <source>
        <dbReference type="Proteomes" id="UP000039324"/>
    </source>
</evidence>
<dbReference type="OrthoDB" id="6608471at2759"/>
<dbReference type="Proteomes" id="UP000039324">
    <property type="component" value="Unassembled WGS sequence"/>
</dbReference>
<dbReference type="GO" id="GO:0015075">
    <property type="term" value="F:monoatomic ion transmembrane transporter activity"/>
    <property type="evidence" value="ECO:0007669"/>
    <property type="project" value="InterPro"/>
</dbReference>
<comment type="caution">
    <text evidence="9">Lacks conserved residue(s) required for the propagation of feature annotation.</text>
</comment>
<organism evidence="10 11">
    <name type="scientific">Plasmodiophora brassicae</name>
    <name type="common">Clubroot disease agent</name>
    <dbReference type="NCBI Taxonomy" id="37360"/>
    <lineage>
        <taxon>Eukaryota</taxon>
        <taxon>Sar</taxon>
        <taxon>Rhizaria</taxon>
        <taxon>Endomyxa</taxon>
        <taxon>Phytomyxea</taxon>
        <taxon>Plasmodiophorida</taxon>
        <taxon>Plasmodiophoridae</taxon>
        <taxon>Plasmodiophora</taxon>
    </lineage>
</organism>
<feature type="transmembrane region" description="Helical" evidence="9">
    <location>
        <begin position="292"/>
        <end position="314"/>
    </location>
</feature>
<dbReference type="EMBL" id="CDSF01000090">
    <property type="protein sequence ID" value="CEO99465.1"/>
    <property type="molecule type" value="Genomic_DNA"/>
</dbReference>
<feature type="non-terminal residue" evidence="10">
    <location>
        <position position="1"/>
    </location>
</feature>